<dbReference type="EMBL" id="JBFXLS010000007">
    <property type="protein sequence ID" value="KAL2832113.1"/>
    <property type="molecule type" value="Genomic_DNA"/>
</dbReference>
<name>A0ABR4IWH2_9EURO</name>
<evidence type="ECO:0000259" key="2">
    <source>
        <dbReference type="Pfam" id="PF02627"/>
    </source>
</evidence>
<dbReference type="SUPFAM" id="SSF69118">
    <property type="entry name" value="AhpD-like"/>
    <property type="match status" value="1"/>
</dbReference>
<gene>
    <name evidence="3" type="ORF">BDW59DRAFT_181443</name>
</gene>
<evidence type="ECO:0000313" key="3">
    <source>
        <dbReference type="EMBL" id="KAL2832113.1"/>
    </source>
</evidence>
<dbReference type="Gene3D" id="1.20.1290.10">
    <property type="entry name" value="AhpD-like"/>
    <property type="match status" value="1"/>
</dbReference>
<dbReference type="InterPro" id="IPR052512">
    <property type="entry name" value="4CMD/NDH-1_regulator"/>
</dbReference>
<dbReference type="Pfam" id="PF02627">
    <property type="entry name" value="CMD"/>
    <property type="match status" value="1"/>
</dbReference>
<feature type="region of interest" description="Disordered" evidence="1">
    <location>
        <begin position="1"/>
        <end position="39"/>
    </location>
</feature>
<feature type="compositionally biased region" description="Low complexity" evidence="1">
    <location>
        <begin position="13"/>
        <end position="32"/>
    </location>
</feature>
<dbReference type="Proteomes" id="UP001610335">
    <property type="component" value="Unassembled WGS sequence"/>
</dbReference>
<dbReference type="PANTHER" id="PTHR33570">
    <property type="entry name" value="4-CARBOXYMUCONOLACTONE DECARBOXYLASE FAMILY PROTEIN"/>
    <property type="match status" value="1"/>
</dbReference>
<sequence length="167" mass="18283">MSQSHSQPPPSNPTTTTTTSTPNATPKTTNPSEPNPTLYETGLATRRTVVGPTHVTNTLANSNAFTQPMQEMITEWAWGSIWNRPGLELKQRSLLNIGILIALNRQHELGIHVRGAVRNGLSEVEIREAVMHSTVYCGAPAGMEGMRTVDRVLGEMERGGEIKREIV</sequence>
<dbReference type="PANTHER" id="PTHR33570:SF2">
    <property type="entry name" value="CARBOXYMUCONOLACTONE DECARBOXYLASE-LIKE DOMAIN-CONTAINING PROTEIN"/>
    <property type="match status" value="1"/>
</dbReference>
<accession>A0ABR4IWH2</accession>
<evidence type="ECO:0000256" key="1">
    <source>
        <dbReference type="SAM" id="MobiDB-lite"/>
    </source>
</evidence>
<protein>
    <submittedName>
        <fullName evidence="3">AhpD-like protein</fullName>
    </submittedName>
</protein>
<reference evidence="3 4" key="1">
    <citation type="submission" date="2024-07" db="EMBL/GenBank/DDBJ databases">
        <title>Section-level genome sequencing and comparative genomics of Aspergillus sections Usti and Cavernicolus.</title>
        <authorList>
            <consortium name="Lawrence Berkeley National Laboratory"/>
            <person name="Nybo J.L."/>
            <person name="Vesth T.C."/>
            <person name="Theobald S."/>
            <person name="Frisvad J.C."/>
            <person name="Larsen T.O."/>
            <person name="Kjaerboelling I."/>
            <person name="Rothschild-Mancinelli K."/>
            <person name="Lyhne E.K."/>
            <person name="Kogle M.E."/>
            <person name="Barry K."/>
            <person name="Clum A."/>
            <person name="Na H."/>
            <person name="Ledsgaard L."/>
            <person name="Lin J."/>
            <person name="Lipzen A."/>
            <person name="Kuo A."/>
            <person name="Riley R."/>
            <person name="Mondo S."/>
            <person name="LaButti K."/>
            <person name="Haridas S."/>
            <person name="Pangalinan J."/>
            <person name="Salamov A.A."/>
            <person name="Simmons B.A."/>
            <person name="Magnuson J.K."/>
            <person name="Chen J."/>
            <person name="Drula E."/>
            <person name="Henrissat B."/>
            <person name="Wiebenga A."/>
            <person name="Lubbers R.J."/>
            <person name="Gomes A.C."/>
            <person name="Makela M.R."/>
            <person name="Stajich J."/>
            <person name="Grigoriev I.V."/>
            <person name="Mortensen U.H."/>
            <person name="De vries R.P."/>
            <person name="Baker S.E."/>
            <person name="Andersen M.R."/>
        </authorList>
    </citation>
    <scope>NUCLEOTIDE SEQUENCE [LARGE SCALE GENOMIC DNA]</scope>
    <source>
        <strain evidence="3 4">CBS 600.67</strain>
    </source>
</reference>
<dbReference type="InterPro" id="IPR029032">
    <property type="entry name" value="AhpD-like"/>
</dbReference>
<dbReference type="InterPro" id="IPR003779">
    <property type="entry name" value="CMD-like"/>
</dbReference>
<proteinExistence type="predicted"/>
<keyword evidence="4" id="KW-1185">Reference proteome</keyword>
<organism evidence="3 4">
    <name type="scientific">Aspergillus cavernicola</name>
    <dbReference type="NCBI Taxonomy" id="176166"/>
    <lineage>
        <taxon>Eukaryota</taxon>
        <taxon>Fungi</taxon>
        <taxon>Dikarya</taxon>
        <taxon>Ascomycota</taxon>
        <taxon>Pezizomycotina</taxon>
        <taxon>Eurotiomycetes</taxon>
        <taxon>Eurotiomycetidae</taxon>
        <taxon>Eurotiales</taxon>
        <taxon>Aspergillaceae</taxon>
        <taxon>Aspergillus</taxon>
        <taxon>Aspergillus subgen. Nidulantes</taxon>
    </lineage>
</organism>
<evidence type="ECO:0000313" key="4">
    <source>
        <dbReference type="Proteomes" id="UP001610335"/>
    </source>
</evidence>
<comment type="caution">
    <text evidence="3">The sequence shown here is derived from an EMBL/GenBank/DDBJ whole genome shotgun (WGS) entry which is preliminary data.</text>
</comment>
<feature type="domain" description="Carboxymuconolactone decarboxylase-like" evidence="2">
    <location>
        <begin position="69"/>
        <end position="146"/>
    </location>
</feature>